<name>A0ABV2FP19_9HYPH</name>
<evidence type="ECO:0000313" key="1">
    <source>
        <dbReference type="EMBL" id="MET3560318.1"/>
    </source>
</evidence>
<gene>
    <name evidence="1" type="ORF">ABID39_001012</name>
</gene>
<proteinExistence type="predicted"/>
<dbReference type="Proteomes" id="UP001549112">
    <property type="component" value="Unassembled WGS sequence"/>
</dbReference>
<dbReference type="EMBL" id="JBEPLT010000009">
    <property type="protein sequence ID" value="MET3560318.1"/>
    <property type="molecule type" value="Genomic_DNA"/>
</dbReference>
<reference evidence="1 2" key="1">
    <citation type="submission" date="2024-06" db="EMBL/GenBank/DDBJ databases">
        <title>Genomic Encyclopedia of Type Strains, Phase IV (KMG-IV): sequencing the most valuable type-strain genomes for metagenomic binning, comparative biology and taxonomic classification.</title>
        <authorList>
            <person name="Goeker M."/>
        </authorList>
    </citation>
    <scope>NUCLEOTIDE SEQUENCE [LARGE SCALE GENOMIC DNA]</scope>
    <source>
        <strain evidence="1 2">DSM 23650</strain>
    </source>
</reference>
<sequence length="29" mass="3377">MFFEMTVLIGDYRPLAMIVNERSFVNAIV</sequence>
<keyword evidence="2" id="KW-1185">Reference proteome</keyword>
<accession>A0ABV2FP19</accession>
<comment type="caution">
    <text evidence="1">The sequence shown here is derived from an EMBL/GenBank/DDBJ whole genome shotgun (WGS) entry which is preliminary data.</text>
</comment>
<evidence type="ECO:0000313" key="2">
    <source>
        <dbReference type="Proteomes" id="UP001549112"/>
    </source>
</evidence>
<protein>
    <submittedName>
        <fullName evidence="1">Uncharacterized protein</fullName>
    </submittedName>
</protein>
<organism evidence="1 2">
    <name type="scientific">Bartonella japonica</name>
    <dbReference type="NCBI Taxonomy" id="357761"/>
    <lineage>
        <taxon>Bacteria</taxon>
        <taxon>Pseudomonadati</taxon>
        <taxon>Pseudomonadota</taxon>
        <taxon>Alphaproteobacteria</taxon>
        <taxon>Hyphomicrobiales</taxon>
        <taxon>Bartonellaceae</taxon>
        <taxon>Bartonella</taxon>
    </lineage>
</organism>